<dbReference type="PIRSF" id="PIRSF000103">
    <property type="entry name" value="HIBADH"/>
    <property type="match status" value="1"/>
</dbReference>
<evidence type="ECO:0000259" key="3">
    <source>
        <dbReference type="Pfam" id="PF03446"/>
    </source>
</evidence>
<feature type="domain" description="6-phosphogluconate dehydrogenase NADP-binding" evidence="3">
    <location>
        <begin position="4"/>
        <end position="160"/>
    </location>
</feature>
<dbReference type="Pfam" id="PF03446">
    <property type="entry name" value="NAD_binding_2"/>
    <property type="match status" value="1"/>
</dbReference>
<proteinExistence type="predicted"/>
<evidence type="ECO:0000259" key="4">
    <source>
        <dbReference type="Pfam" id="PF14833"/>
    </source>
</evidence>
<dbReference type="Proteomes" id="UP001230978">
    <property type="component" value="Chromosome"/>
</dbReference>
<dbReference type="InterPro" id="IPR013328">
    <property type="entry name" value="6PGD_dom2"/>
</dbReference>
<dbReference type="PANTHER" id="PTHR43580:SF2">
    <property type="entry name" value="CYTOKINE-LIKE NUCLEAR FACTOR N-PAC"/>
    <property type="match status" value="1"/>
</dbReference>
<keyword evidence="2" id="KW-0520">NAD</keyword>
<dbReference type="InterPro" id="IPR008927">
    <property type="entry name" value="6-PGluconate_DH-like_C_sf"/>
</dbReference>
<dbReference type="InterPro" id="IPR015815">
    <property type="entry name" value="HIBADH-related"/>
</dbReference>
<dbReference type="PANTHER" id="PTHR43580">
    <property type="entry name" value="OXIDOREDUCTASE GLYR1-RELATED"/>
    <property type="match status" value="1"/>
</dbReference>
<organism evidence="5 6">
    <name type="scientific">Fuscovulum ytuae</name>
    <dbReference type="NCBI Taxonomy" id="3042299"/>
    <lineage>
        <taxon>Bacteria</taxon>
        <taxon>Pseudomonadati</taxon>
        <taxon>Pseudomonadota</taxon>
        <taxon>Alphaproteobacteria</taxon>
        <taxon>Rhodobacterales</taxon>
        <taxon>Paracoccaceae</taxon>
        <taxon>Fuscovulum</taxon>
    </lineage>
</organism>
<evidence type="ECO:0000313" key="5">
    <source>
        <dbReference type="EMBL" id="WGV17901.1"/>
    </source>
</evidence>
<protein>
    <submittedName>
        <fullName evidence="5">NAD(P)-dependent oxidoreductase</fullName>
        <ecNumber evidence="5">1.1.-.-</ecNumber>
    </submittedName>
</protein>
<dbReference type="SUPFAM" id="SSF51735">
    <property type="entry name" value="NAD(P)-binding Rossmann-fold domains"/>
    <property type="match status" value="1"/>
</dbReference>
<dbReference type="InterPro" id="IPR051265">
    <property type="entry name" value="HIBADH-related_NP60_sf"/>
</dbReference>
<dbReference type="EMBL" id="CP124535">
    <property type="protein sequence ID" value="WGV17901.1"/>
    <property type="molecule type" value="Genomic_DNA"/>
</dbReference>
<dbReference type="GO" id="GO:0016491">
    <property type="term" value="F:oxidoreductase activity"/>
    <property type="evidence" value="ECO:0007669"/>
    <property type="project" value="UniProtKB-KW"/>
</dbReference>
<keyword evidence="1 5" id="KW-0560">Oxidoreductase</keyword>
<dbReference type="InterPro" id="IPR029154">
    <property type="entry name" value="HIBADH-like_NADP-bd"/>
</dbReference>
<dbReference type="Gene3D" id="3.40.50.720">
    <property type="entry name" value="NAD(P)-binding Rossmann-like Domain"/>
    <property type="match status" value="1"/>
</dbReference>
<feature type="domain" description="3-hydroxyisobutyrate dehydrogenase-like NAD-binding" evidence="4">
    <location>
        <begin position="164"/>
        <end position="285"/>
    </location>
</feature>
<dbReference type="Pfam" id="PF14833">
    <property type="entry name" value="NAD_binding_11"/>
    <property type="match status" value="1"/>
</dbReference>
<evidence type="ECO:0000256" key="1">
    <source>
        <dbReference type="ARBA" id="ARBA00023002"/>
    </source>
</evidence>
<accession>A0ABY8QCX4</accession>
<dbReference type="InterPro" id="IPR006115">
    <property type="entry name" value="6PGDH_NADP-bd"/>
</dbReference>
<evidence type="ECO:0000313" key="6">
    <source>
        <dbReference type="Proteomes" id="UP001230978"/>
    </source>
</evidence>
<keyword evidence="6" id="KW-1185">Reference proteome</keyword>
<dbReference type="Gene3D" id="1.10.1040.10">
    <property type="entry name" value="N-(1-d-carboxylethyl)-l-norvaline Dehydrogenase, domain 2"/>
    <property type="match status" value="1"/>
</dbReference>
<name>A0ABY8QCX4_9RHOB</name>
<evidence type="ECO:0000256" key="2">
    <source>
        <dbReference type="ARBA" id="ARBA00023027"/>
    </source>
</evidence>
<dbReference type="EC" id="1.1.-.-" evidence="5"/>
<sequence>MTHGICGLGRMGAAMAERLLAQGVDLVVWNRDPAKAAPLVAKGAKQAESPAALAAACDTVITMLYDAAAVEQVYSGPQGLLSAAPKGKLFIEMSTIGPEAILSLGQAVAAAGADLVECPVGGTIGPAREGRLLGLVGGSADAVALARPTLAHLCRRVEHAGPLGAGARLKLAVNLPLLVYWQALREAMGLVSDLSMTPEQLADLMADTSGACMAVKHRAGELAALLAGTGEPGLAFEAKGAAKDLSHMVETASAQGQAMPVTAAARDAFIAAAAGPIAGRDAMTITALDWAALRAARR</sequence>
<dbReference type="SUPFAM" id="SSF48179">
    <property type="entry name" value="6-phosphogluconate dehydrogenase C-terminal domain-like"/>
    <property type="match status" value="1"/>
</dbReference>
<gene>
    <name evidence="5" type="ORF">QF092_09020</name>
</gene>
<reference evidence="5 6" key="1">
    <citation type="submission" date="2023-04" db="EMBL/GenBank/DDBJ databases">
        <title>YMD61, complete Genome.</title>
        <authorList>
            <person name="Zhang J."/>
        </authorList>
    </citation>
    <scope>NUCLEOTIDE SEQUENCE [LARGE SCALE GENOMIC DNA]</scope>
    <source>
        <strain evidence="5 6">YMD61</strain>
    </source>
</reference>
<dbReference type="InterPro" id="IPR036291">
    <property type="entry name" value="NAD(P)-bd_dom_sf"/>
</dbReference>